<feature type="transmembrane region" description="Helical" evidence="2">
    <location>
        <begin position="93"/>
        <end position="111"/>
    </location>
</feature>
<feature type="compositionally biased region" description="Basic and acidic residues" evidence="1">
    <location>
        <begin position="1"/>
        <end position="21"/>
    </location>
</feature>
<keyword evidence="2" id="KW-1133">Transmembrane helix</keyword>
<keyword evidence="4" id="KW-1185">Reference proteome</keyword>
<evidence type="ECO:0000313" key="3">
    <source>
        <dbReference type="EMBL" id="KAK1386829.1"/>
    </source>
</evidence>
<comment type="caution">
    <text evidence="3">The sequence shown here is derived from an EMBL/GenBank/DDBJ whole genome shotgun (WGS) entry which is preliminary data.</text>
</comment>
<dbReference type="AlphaFoldDB" id="A0AAD8IJ23"/>
<evidence type="ECO:0000313" key="4">
    <source>
        <dbReference type="Proteomes" id="UP001237642"/>
    </source>
</evidence>
<name>A0AAD8IJ23_9APIA</name>
<evidence type="ECO:0000256" key="2">
    <source>
        <dbReference type="SAM" id="Phobius"/>
    </source>
</evidence>
<protein>
    <submittedName>
        <fullName evidence="3">Uncharacterized protein</fullName>
    </submittedName>
</protein>
<keyword evidence="2" id="KW-0472">Membrane</keyword>
<accession>A0AAD8IJ23</accession>
<dbReference type="PANTHER" id="PTHR33625:SF4">
    <property type="entry name" value="OS08G0179900 PROTEIN"/>
    <property type="match status" value="1"/>
</dbReference>
<gene>
    <name evidence="3" type="ORF">POM88_015007</name>
</gene>
<dbReference type="EMBL" id="JAUIZM010000004">
    <property type="protein sequence ID" value="KAK1386829.1"/>
    <property type="molecule type" value="Genomic_DNA"/>
</dbReference>
<evidence type="ECO:0000256" key="1">
    <source>
        <dbReference type="SAM" id="MobiDB-lite"/>
    </source>
</evidence>
<dbReference type="Proteomes" id="UP001237642">
    <property type="component" value="Unassembled WGS sequence"/>
</dbReference>
<feature type="region of interest" description="Disordered" evidence="1">
    <location>
        <begin position="1"/>
        <end position="46"/>
    </location>
</feature>
<keyword evidence="2" id="KW-0812">Transmembrane</keyword>
<proteinExistence type="predicted"/>
<reference evidence="3" key="1">
    <citation type="submission" date="2023-02" db="EMBL/GenBank/DDBJ databases">
        <title>Genome of toxic invasive species Heracleum sosnowskyi carries increased number of genes despite the absence of recent whole-genome duplications.</title>
        <authorList>
            <person name="Schelkunov M."/>
            <person name="Shtratnikova V."/>
            <person name="Makarenko M."/>
            <person name="Klepikova A."/>
            <person name="Omelchenko D."/>
            <person name="Novikova G."/>
            <person name="Obukhova E."/>
            <person name="Bogdanov V."/>
            <person name="Penin A."/>
            <person name="Logacheva M."/>
        </authorList>
    </citation>
    <scope>NUCLEOTIDE SEQUENCE</scope>
    <source>
        <strain evidence="3">Hsosn_3</strain>
        <tissue evidence="3">Leaf</tissue>
    </source>
</reference>
<dbReference type="PANTHER" id="PTHR33625">
    <property type="entry name" value="OS08G0179900 PROTEIN"/>
    <property type="match status" value="1"/>
</dbReference>
<reference evidence="3" key="2">
    <citation type="submission" date="2023-05" db="EMBL/GenBank/DDBJ databases">
        <authorList>
            <person name="Schelkunov M.I."/>
        </authorList>
    </citation>
    <scope>NUCLEOTIDE SEQUENCE</scope>
    <source>
        <strain evidence="3">Hsosn_3</strain>
        <tissue evidence="3">Leaf</tissue>
    </source>
</reference>
<sequence>METSRREHSPQECGYENKEGTENIQTSYHSPKHSENEISDEETETKNDFSNFFQDIKAGLQEMMNNLSGFFQNLFAGLGAVDGSAKATSGDKVVGASMMGLAIMVIIVAILRRG</sequence>
<organism evidence="3 4">
    <name type="scientific">Heracleum sosnowskyi</name>
    <dbReference type="NCBI Taxonomy" id="360622"/>
    <lineage>
        <taxon>Eukaryota</taxon>
        <taxon>Viridiplantae</taxon>
        <taxon>Streptophyta</taxon>
        <taxon>Embryophyta</taxon>
        <taxon>Tracheophyta</taxon>
        <taxon>Spermatophyta</taxon>
        <taxon>Magnoliopsida</taxon>
        <taxon>eudicotyledons</taxon>
        <taxon>Gunneridae</taxon>
        <taxon>Pentapetalae</taxon>
        <taxon>asterids</taxon>
        <taxon>campanulids</taxon>
        <taxon>Apiales</taxon>
        <taxon>Apiaceae</taxon>
        <taxon>Apioideae</taxon>
        <taxon>apioid superclade</taxon>
        <taxon>Tordylieae</taxon>
        <taxon>Tordyliinae</taxon>
        <taxon>Heracleum</taxon>
    </lineage>
</organism>